<feature type="transmembrane region" description="Helical" evidence="1">
    <location>
        <begin position="12"/>
        <end position="30"/>
    </location>
</feature>
<feature type="transmembrane region" description="Helical" evidence="1">
    <location>
        <begin position="236"/>
        <end position="265"/>
    </location>
</feature>
<reference evidence="2" key="1">
    <citation type="submission" date="2006-10" db="EMBL/GenBank/DDBJ databases">
        <title>Complete sequence of Solibacter usitatus Ellin6076.</title>
        <authorList>
            <consortium name="US DOE Joint Genome Institute"/>
            <person name="Copeland A."/>
            <person name="Lucas S."/>
            <person name="Lapidus A."/>
            <person name="Barry K."/>
            <person name="Detter J.C."/>
            <person name="Glavina del Rio T."/>
            <person name="Hammon N."/>
            <person name="Israni S."/>
            <person name="Dalin E."/>
            <person name="Tice H."/>
            <person name="Pitluck S."/>
            <person name="Thompson L.S."/>
            <person name="Brettin T."/>
            <person name="Bruce D."/>
            <person name="Han C."/>
            <person name="Tapia R."/>
            <person name="Gilna P."/>
            <person name="Schmutz J."/>
            <person name="Larimer F."/>
            <person name="Land M."/>
            <person name="Hauser L."/>
            <person name="Kyrpides N."/>
            <person name="Mikhailova N."/>
            <person name="Janssen P.H."/>
            <person name="Kuske C.R."/>
            <person name="Richardson P."/>
        </authorList>
    </citation>
    <scope>NUCLEOTIDE SEQUENCE</scope>
    <source>
        <strain evidence="2">Ellin6076</strain>
    </source>
</reference>
<feature type="transmembrane region" description="Helical" evidence="1">
    <location>
        <begin position="272"/>
        <end position="292"/>
    </location>
</feature>
<dbReference type="KEGG" id="sus:Acid_5175"/>
<feature type="transmembrane region" description="Helical" evidence="1">
    <location>
        <begin position="380"/>
        <end position="399"/>
    </location>
</feature>
<dbReference type="STRING" id="234267.Acid_5175"/>
<name>Q01W37_SOLUE</name>
<proteinExistence type="predicted"/>
<accession>Q01W37</accession>
<dbReference type="OrthoDB" id="8034726at2"/>
<organism evidence="2">
    <name type="scientific">Solibacter usitatus (strain Ellin6076)</name>
    <dbReference type="NCBI Taxonomy" id="234267"/>
    <lineage>
        <taxon>Bacteria</taxon>
        <taxon>Pseudomonadati</taxon>
        <taxon>Acidobacteriota</taxon>
        <taxon>Terriglobia</taxon>
        <taxon>Bryobacterales</taxon>
        <taxon>Solibacteraceae</taxon>
        <taxon>Candidatus Solibacter</taxon>
    </lineage>
</organism>
<evidence type="ECO:0008006" key="3">
    <source>
        <dbReference type="Google" id="ProtNLM"/>
    </source>
</evidence>
<feature type="transmembrane region" description="Helical" evidence="1">
    <location>
        <begin position="143"/>
        <end position="161"/>
    </location>
</feature>
<sequence length="464" mass="50856">MRKALWKYPGAALFAGVWLIYSVCPPFLSYDSYWSVATAVSLVENASTRVDRFVASAPAAADYGVECVPAAGPARLKYAAEGCPDGHWYSYFPPGTPVLVAPLFLVLKGATALTGALVPHSGFFARREVAAFFSGDLLTGRPLTELFCGAVIGAATVWLQYRIALLFLSRRGAIWLALLFAFGTTEWSLASRNLFPHGLTLLLLSGALYILLDRSLTVAVRMAGYVDRAYGQPVRYFWAGVLLALAFCVRPSNAVSCVLLAIYVAAHQRRRLPAFLLGAAPVAVIFFAYQIGVRHSIIPLYLTAPRNSISFAEGLAMNFFSPSRGLFVFTPVFLVSLAGAVLAWRRRWCFPIFPYLAMIVVLHSLVIMTIWPGHCYGPRYFADITHLLVLFLIPAILWWRGQTGTARSALAAGFLFLAACGVFVHARGATSIAANQWSALPINVDEARGRVWDWKDAQFLRGLQ</sequence>
<keyword evidence="1" id="KW-1133">Transmembrane helix</keyword>
<dbReference type="InParanoid" id="Q01W37"/>
<feature type="transmembrane region" description="Helical" evidence="1">
    <location>
        <begin position="98"/>
        <end position="118"/>
    </location>
</feature>
<dbReference type="HOGENOM" id="CLU_044809_0_0_0"/>
<dbReference type="eggNOG" id="ENOG5032QVZ">
    <property type="taxonomic scope" value="Bacteria"/>
</dbReference>
<protein>
    <recommendedName>
        <fullName evidence="3">Glycosyltransferase RgtA/B/C/D-like domain-containing protein</fullName>
    </recommendedName>
</protein>
<gene>
    <name evidence="2" type="ordered locus">Acid_5175</name>
</gene>
<feature type="transmembrane region" description="Helical" evidence="1">
    <location>
        <begin position="173"/>
        <end position="189"/>
    </location>
</feature>
<feature type="transmembrane region" description="Helical" evidence="1">
    <location>
        <begin position="352"/>
        <end position="374"/>
    </location>
</feature>
<feature type="transmembrane region" description="Helical" evidence="1">
    <location>
        <begin position="201"/>
        <end position="224"/>
    </location>
</feature>
<keyword evidence="1" id="KW-0472">Membrane</keyword>
<feature type="transmembrane region" description="Helical" evidence="1">
    <location>
        <begin position="325"/>
        <end position="345"/>
    </location>
</feature>
<dbReference type="AlphaFoldDB" id="Q01W37"/>
<dbReference type="EMBL" id="CP000473">
    <property type="protein sequence ID" value="ABJ86128.1"/>
    <property type="molecule type" value="Genomic_DNA"/>
</dbReference>
<evidence type="ECO:0000313" key="2">
    <source>
        <dbReference type="EMBL" id="ABJ86128.1"/>
    </source>
</evidence>
<feature type="transmembrane region" description="Helical" evidence="1">
    <location>
        <begin position="406"/>
        <end position="426"/>
    </location>
</feature>
<keyword evidence="1" id="KW-0812">Transmembrane</keyword>
<evidence type="ECO:0000256" key="1">
    <source>
        <dbReference type="SAM" id="Phobius"/>
    </source>
</evidence>